<dbReference type="PANTHER" id="PTHR13789:SF147">
    <property type="entry name" value="PUTATIVE (AFU_ORTHOLOGUE AFUA_2G01950)-RELATED"/>
    <property type="match status" value="1"/>
</dbReference>
<gene>
    <name evidence="8" type="ORF">FB45DRAFT_977986</name>
</gene>
<evidence type="ECO:0000256" key="6">
    <source>
        <dbReference type="SAM" id="Phobius"/>
    </source>
</evidence>
<dbReference type="GO" id="GO:0071949">
    <property type="term" value="F:FAD binding"/>
    <property type="evidence" value="ECO:0007669"/>
    <property type="project" value="InterPro"/>
</dbReference>
<evidence type="ECO:0000256" key="2">
    <source>
        <dbReference type="ARBA" id="ARBA00022630"/>
    </source>
</evidence>
<dbReference type="PRINTS" id="PR00420">
    <property type="entry name" value="RNGMNOXGNASE"/>
</dbReference>
<evidence type="ECO:0000256" key="4">
    <source>
        <dbReference type="ARBA" id="ARBA00023002"/>
    </source>
</evidence>
<keyword evidence="5" id="KW-0503">Monooxygenase</keyword>
<dbReference type="FunFam" id="3.50.50.60:FF:000115">
    <property type="entry name" value="Salicylate hydroxylase, putative"/>
    <property type="match status" value="1"/>
</dbReference>
<keyword evidence="4" id="KW-0560">Oxidoreductase</keyword>
<evidence type="ECO:0000256" key="5">
    <source>
        <dbReference type="ARBA" id="ARBA00023033"/>
    </source>
</evidence>
<sequence>MIEDHPLQDVRPAVLALDIIIIGCGISGLSAAYRLGRAGHKITVLESASQIREVGAGIQVGPNLSRLLIRWGLADRLEQVAVKPQAISFVRYEDGQQLGWTRWGDSMERDYGSPYYNIHRADLLDMLFDLARPYVTLKLNSRVKSVDAERAKVILENGAILSADLIVGADGIRSVVRNAVVGGQPKQPVPTGHAAYRAIISTSDMMKDPQMRALVERREITSWMGPQKHIVGYCIRGGTEYNLVLVHPDTREQESYTSEGSVTKMRADFAGWEPRVQKLLNLVQTTLIWPLMYREPLDDWVSPSGKVVLMGDACHPMLPSRAQGSAMAVEDAAVLGILLSRITSRTQLLPLLHGYQRLRHNRTAETQRAAFANHNTFHLEDGPRQEERDRSMRLAMELASSQEERENVGNANIWADKRKSQTQFGYDAEAEAARWCTGIWLDAARTSYRL</sequence>
<comment type="caution">
    <text evidence="8">The sequence shown here is derived from an EMBL/GenBank/DDBJ whole genome shotgun (WGS) entry which is preliminary data.</text>
</comment>
<feature type="transmembrane region" description="Helical" evidence="6">
    <location>
        <begin position="12"/>
        <end position="33"/>
    </location>
</feature>
<keyword evidence="6" id="KW-0812">Transmembrane</keyword>
<dbReference type="PANTHER" id="PTHR13789">
    <property type="entry name" value="MONOOXYGENASE"/>
    <property type="match status" value="1"/>
</dbReference>
<evidence type="ECO:0000256" key="3">
    <source>
        <dbReference type="ARBA" id="ARBA00022827"/>
    </source>
</evidence>
<evidence type="ECO:0000313" key="8">
    <source>
        <dbReference type="EMBL" id="KAJ7632133.1"/>
    </source>
</evidence>
<comment type="similarity">
    <text evidence="1">Belongs to the paxM FAD-dependent monooxygenase family.</text>
</comment>
<evidence type="ECO:0000256" key="1">
    <source>
        <dbReference type="ARBA" id="ARBA00007992"/>
    </source>
</evidence>
<dbReference type="InterPro" id="IPR002938">
    <property type="entry name" value="FAD-bd"/>
</dbReference>
<dbReference type="InterPro" id="IPR050493">
    <property type="entry name" value="FAD-dep_Monooxygenase_BioMet"/>
</dbReference>
<proteinExistence type="inferred from homology"/>
<name>A0AAD7BVN0_9AGAR</name>
<organism evidence="8 9">
    <name type="scientific">Roridomyces roridus</name>
    <dbReference type="NCBI Taxonomy" id="1738132"/>
    <lineage>
        <taxon>Eukaryota</taxon>
        <taxon>Fungi</taxon>
        <taxon>Dikarya</taxon>
        <taxon>Basidiomycota</taxon>
        <taxon>Agaricomycotina</taxon>
        <taxon>Agaricomycetes</taxon>
        <taxon>Agaricomycetidae</taxon>
        <taxon>Agaricales</taxon>
        <taxon>Marasmiineae</taxon>
        <taxon>Mycenaceae</taxon>
        <taxon>Roridomyces</taxon>
    </lineage>
</organism>
<accession>A0AAD7BVN0</accession>
<evidence type="ECO:0000259" key="7">
    <source>
        <dbReference type="Pfam" id="PF01494"/>
    </source>
</evidence>
<evidence type="ECO:0000313" key="9">
    <source>
        <dbReference type="Proteomes" id="UP001221142"/>
    </source>
</evidence>
<dbReference type="Pfam" id="PF01494">
    <property type="entry name" value="FAD_binding_3"/>
    <property type="match status" value="1"/>
</dbReference>
<dbReference type="EMBL" id="JARKIF010000008">
    <property type="protein sequence ID" value="KAJ7632133.1"/>
    <property type="molecule type" value="Genomic_DNA"/>
</dbReference>
<dbReference type="InterPro" id="IPR036188">
    <property type="entry name" value="FAD/NAD-bd_sf"/>
</dbReference>
<dbReference type="GO" id="GO:0004497">
    <property type="term" value="F:monooxygenase activity"/>
    <property type="evidence" value="ECO:0007669"/>
    <property type="project" value="UniProtKB-KW"/>
</dbReference>
<protein>
    <recommendedName>
        <fullName evidence="7">FAD-binding domain-containing protein</fullName>
    </recommendedName>
</protein>
<dbReference type="AlphaFoldDB" id="A0AAD7BVN0"/>
<feature type="domain" description="FAD-binding" evidence="7">
    <location>
        <begin position="18"/>
        <end position="366"/>
    </location>
</feature>
<keyword evidence="2" id="KW-0285">Flavoprotein</keyword>
<dbReference type="SUPFAM" id="SSF54373">
    <property type="entry name" value="FAD-linked reductases, C-terminal domain"/>
    <property type="match status" value="1"/>
</dbReference>
<keyword evidence="6" id="KW-1133">Transmembrane helix</keyword>
<dbReference type="Proteomes" id="UP001221142">
    <property type="component" value="Unassembled WGS sequence"/>
</dbReference>
<keyword evidence="6" id="KW-0472">Membrane</keyword>
<keyword evidence="3" id="KW-0274">FAD</keyword>
<reference evidence="8" key="1">
    <citation type="submission" date="2023-03" db="EMBL/GenBank/DDBJ databases">
        <title>Massive genome expansion in bonnet fungi (Mycena s.s.) driven by repeated elements and novel gene families across ecological guilds.</title>
        <authorList>
            <consortium name="Lawrence Berkeley National Laboratory"/>
            <person name="Harder C.B."/>
            <person name="Miyauchi S."/>
            <person name="Viragh M."/>
            <person name="Kuo A."/>
            <person name="Thoen E."/>
            <person name="Andreopoulos B."/>
            <person name="Lu D."/>
            <person name="Skrede I."/>
            <person name="Drula E."/>
            <person name="Henrissat B."/>
            <person name="Morin E."/>
            <person name="Kohler A."/>
            <person name="Barry K."/>
            <person name="LaButti K."/>
            <person name="Morin E."/>
            <person name="Salamov A."/>
            <person name="Lipzen A."/>
            <person name="Mereny Z."/>
            <person name="Hegedus B."/>
            <person name="Baldrian P."/>
            <person name="Stursova M."/>
            <person name="Weitz H."/>
            <person name="Taylor A."/>
            <person name="Grigoriev I.V."/>
            <person name="Nagy L.G."/>
            <person name="Martin F."/>
            <person name="Kauserud H."/>
        </authorList>
    </citation>
    <scope>NUCLEOTIDE SEQUENCE</scope>
    <source>
        <strain evidence="8">9284</strain>
    </source>
</reference>
<dbReference type="SUPFAM" id="SSF51905">
    <property type="entry name" value="FAD/NAD(P)-binding domain"/>
    <property type="match status" value="1"/>
</dbReference>
<keyword evidence="9" id="KW-1185">Reference proteome</keyword>
<dbReference type="Gene3D" id="3.50.50.60">
    <property type="entry name" value="FAD/NAD(P)-binding domain"/>
    <property type="match status" value="1"/>
</dbReference>